<feature type="compositionally biased region" description="Basic and acidic residues" evidence="1">
    <location>
        <begin position="798"/>
        <end position="810"/>
    </location>
</feature>
<feature type="region of interest" description="Disordered" evidence="1">
    <location>
        <begin position="757"/>
        <end position="818"/>
    </location>
</feature>
<keyword evidence="4" id="KW-1185">Reference proteome</keyword>
<gene>
    <name evidence="3" type="ORF">KHLLAP_LOCUS5156</name>
</gene>
<keyword evidence="2" id="KW-1133">Transmembrane helix</keyword>
<feature type="compositionally biased region" description="Acidic residues" evidence="1">
    <location>
        <begin position="627"/>
        <end position="643"/>
    </location>
</feature>
<dbReference type="AlphaFoldDB" id="A0AAI8VGT4"/>
<keyword evidence="2" id="KW-0812">Transmembrane</keyword>
<keyword evidence="2" id="KW-0472">Membrane</keyword>
<feature type="compositionally biased region" description="Polar residues" evidence="1">
    <location>
        <begin position="69"/>
        <end position="98"/>
    </location>
</feature>
<name>A0AAI8VGT4_9PEZI</name>
<proteinExistence type="predicted"/>
<feature type="region of interest" description="Disordered" evidence="1">
    <location>
        <begin position="621"/>
        <end position="644"/>
    </location>
</feature>
<evidence type="ECO:0000313" key="3">
    <source>
        <dbReference type="EMBL" id="CAJ2504688.1"/>
    </source>
</evidence>
<feature type="transmembrane region" description="Helical" evidence="2">
    <location>
        <begin position="420"/>
        <end position="442"/>
    </location>
</feature>
<feature type="compositionally biased region" description="Low complexity" evidence="1">
    <location>
        <begin position="37"/>
        <end position="51"/>
    </location>
</feature>
<evidence type="ECO:0000256" key="2">
    <source>
        <dbReference type="SAM" id="Phobius"/>
    </source>
</evidence>
<feature type="compositionally biased region" description="Basic and acidic residues" evidence="1">
    <location>
        <begin position="170"/>
        <end position="182"/>
    </location>
</feature>
<feature type="region of interest" description="Disordered" evidence="1">
    <location>
        <begin position="32"/>
        <end position="182"/>
    </location>
</feature>
<dbReference type="Proteomes" id="UP001295740">
    <property type="component" value="Unassembled WGS sequence"/>
</dbReference>
<protein>
    <submittedName>
        <fullName evidence="3">Uu.00g120820.m01.CDS01</fullName>
    </submittedName>
</protein>
<evidence type="ECO:0000256" key="1">
    <source>
        <dbReference type="SAM" id="MobiDB-lite"/>
    </source>
</evidence>
<organism evidence="3 4">
    <name type="scientific">Anthostomella pinea</name>
    <dbReference type="NCBI Taxonomy" id="933095"/>
    <lineage>
        <taxon>Eukaryota</taxon>
        <taxon>Fungi</taxon>
        <taxon>Dikarya</taxon>
        <taxon>Ascomycota</taxon>
        <taxon>Pezizomycotina</taxon>
        <taxon>Sordariomycetes</taxon>
        <taxon>Xylariomycetidae</taxon>
        <taxon>Xylariales</taxon>
        <taxon>Xylariaceae</taxon>
        <taxon>Anthostomella</taxon>
    </lineage>
</organism>
<feature type="compositionally biased region" description="Polar residues" evidence="1">
    <location>
        <begin position="128"/>
        <end position="143"/>
    </location>
</feature>
<sequence>MEYSEGSARTSSRELAVWPAVAPLRTVRSVSRKRAASEMSASAENLASASEVPHYVPTTGVGDVASGDGHSSNQGAGHSSTSNYDGATLTGTATSNNGAEGISGNVDYPPLNTPDTIWPTFPRPDSPTPTRSLGHNEANQNWPFSGDGAKSAELRSEFSYTEGPHKHSRKMAEKKAQSDRRRARLHELAHKALRASPKKTESPGRLTSPNNPFAHGHIQRSNSKSLFAKLGKTLSPRRGESMVNAYKGQNGHQSRGVVTQGSVRSVQRIDTAANFGSARSRTQDVLTDARGPSHAENRTSLMVSLPSGVSPLDQHEFDAGCGGADAALTPNSHNRFQSPSTPGLITVHAVQNASRERSSSRVTASTLANLGLKKWFVYKEKTIWLLVGATGVFVFISLVGSITSISVKRNGNDDVYTGDYIWVAISVGGTFFFMVILSQLICRREHLMKFRQATPDRAARDEEWVEMAEQPIAAPAPARLPLTNNNIYRFNGGNVPPIEDELAHRSVLRRTDAMAQNAAWDAFASNKDRMRRYVEYLEQHVDQDKSKNLAAGANEPIVQEQQLHQRIITEPAPIGVARSDSIYAERVHRELNRKHQLNKHPSVIMSASEVSIAGHEEFSPVPHAQQGDDDGNSSFLELDDSEGEEFHDVASIDADSAAGRPLADTHSISDYTSEVGTVPDSPQKTPMMYSPLDSMNRFLPSSESFASIDHPDPLRSNPTPTPSEDEMPISHLRSHHAITTEAGTPDSQKTDRYASFVPMPTEPVGQHRRHHSWSSPKDSVKRTGSLVSHKRQKGPVRTFRDMTPIKERTNEPNSSPAA</sequence>
<feature type="region of interest" description="Disordered" evidence="1">
    <location>
        <begin position="703"/>
        <end position="726"/>
    </location>
</feature>
<evidence type="ECO:0000313" key="4">
    <source>
        <dbReference type="Proteomes" id="UP001295740"/>
    </source>
</evidence>
<comment type="caution">
    <text evidence="3">The sequence shown here is derived from an EMBL/GenBank/DDBJ whole genome shotgun (WGS) entry which is preliminary data.</text>
</comment>
<feature type="region of interest" description="Disordered" evidence="1">
    <location>
        <begin position="194"/>
        <end position="220"/>
    </location>
</feature>
<reference evidence="3" key="1">
    <citation type="submission" date="2023-10" db="EMBL/GenBank/DDBJ databases">
        <authorList>
            <person name="Hackl T."/>
        </authorList>
    </citation>
    <scope>NUCLEOTIDE SEQUENCE</scope>
</reference>
<dbReference type="EMBL" id="CAUWAG010000007">
    <property type="protein sequence ID" value="CAJ2504688.1"/>
    <property type="molecule type" value="Genomic_DNA"/>
</dbReference>
<feature type="transmembrane region" description="Helical" evidence="2">
    <location>
        <begin position="383"/>
        <end position="405"/>
    </location>
</feature>
<accession>A0AAI8VGT4</accession>